<name>A0AAD0P9G1_STRSU</name>
<dbReference type="RefSeq" id="WP_105183761.1">
    <property type="nucleotide sequence ID" value="NZ_CP017666.1"/>
</dbReference>
<accession>A0AAD0P9G1</accession>
<organism evidence="1 2">
    <name type="scientific">Streptococcus suis</name>
    <dbReference type="NCBI Taxonomy" id="1307"/>
    <lineage>
        <taxon>Bacteria</taxon>
        <taxon>Bacillati</taxon>
        <taxon>Bacillota</taxon>
        <taxon>Bacilli</taxon>
        <taxon>Lactobacillales</taxon>
        <taxon>Streptococcaceae</taxon>
        <taxon>Streptococcus</taxon>
    </lineage>
</organism>
<evidence type="ECO:0000313" key="2">
    <source>
        <dbReference type="Proteomes" id="UP000250181"/>
    </source>
</evidence>
<evidence type="ECO:0000313" key="1">
    <source>
        <dbReference type="EMBL" id="AWX94796.1"/>
    </source>
</evidence>
<dbReference type="EMBL" id="CP017666">
    <property type="protein sequence ID" value="AWX94796.1"/>
    <property type="molecule type" value="Genomic_DNA"/>
</dbReference>
<proteinExistence type="predicted"/>
<reference evidence="1 2" key="1">
    <citation type="submission" date="2016-10" db="EMBL/GenBank/DDBJ databases">
        <authorList>
            <person name="Zou G."/>
            <person name="Zhou R."/>
        </authorList>
    </citation>
    <scope>NUCLEOTIDE SEQUENCE [LARGE SCALE GENOMIC DNA]</scope>
    <source>
        <strain evidence="1 2">0061</strain>
    </source>
</reference>
<sequence length="543" mass="63274">MKIILRYFWYQEKYNLYRTVNGFFYYLRKLPLVGKKIPESIFKSYSFKSGLFLILHVLSIPSRFLVKGLWLALNFYFASFWINLLANGHLTSWQIQDENWLLGFSIWMTFVSFIYRFGKGFEPFIAKSEREFMQNFGLSQSSFLQSQLFVEPIITSLSYLPALLIFSSLSGNWLYLPLGLLTIPTGVFTGQALNRWFFNRRILSRRNSWQSWIILGTGLAAIACLILFRNHLSPIFLLPILVCQVLLIWFGYGYLKQQTNHLDYLYYCMDQSLQLDKKVSELIQTQGNEYTRQGLQMQAKLNMETGKDLSHLSGMTYLNALLFDRYRSILTKKLLFRLGCLLAIILFLEGIRWFSKEDIEISNANYIEGLPFTFMVMYAASMGKAVAQMVFVNCDISMLHYPFYREAKTIIAGFHYRFLQTVKLNAAFSGSLLLALIFFTRVQLPIETYLLTALLLLSLTALFSFHDLFIYYILQPFTKDMEVVNPVYKFLSGALYWVAYLNIKLDIGSHLYILLISLAMIAYVSIGYWILLKKAPQTFRLKS</sequence>
<protein>
    <submittedName>
        <fullName evidence="1">Uncharacterized protein</fullName>
    </submittedName>
</protein>
<gene>
    <name evidence="1" type="ORF">BKM66_00980</name>
</gene>
<dbReference type="Proteomes" id="UP000250181">
    <property type="component" value="Chromosome"/>
</dbReference>
<dbReference type="AlphaFoldDB" id="A0AAD0P9G1"/>